<protein>
    <submittedName>
        <fullName evidence="2">GGDEF domain-containing protein</fullName>
    </submittedName>
</protein>
<dbReference type="InterPro" id="IPR029787">
    <property type="entry name" value="Nucleotide_cyclase"/>
</dbReference>
<dbReference type="InterPro" id="IPR050469">
    <property type="entry name" value="Diguanylate_Cyclase"/>
</dbReference>
<dbReference type="Gene3D" id="3.30.70.270">
    <property type="match status" value="1"/>
</dbReference>
<dbReference type="Pfam" id="PF00990">
    <property type="entry name" value="GGDEF"/>
    <property type="match status" value="1"/>
</dbReference>
<dbReference type="InterPro" id="IPR000160">
    <property type="entry name" value="GGDEF_dom"/>
</dbReference>
<dbReference type="Proteomes" id="UP000281708">
    <property type="component" value="Unassembled WGS sequence"/>
</dbReference>
<keyword evidence="3" id="KW-1185">Reference proteome</keyword>
<dbReference type="GO" id="GO:0052621">
    <property type="term" value="F:diguanylate cyclase activity"/>
    <property type="evidence" value="ECO:0007669"/>
    <property type="project" value="TreeGrafter"/>
</dbReference>
<dbReference type="SUPFAM" id="SSF55073">
    <property type="entry name" value="Nucleotide cyclase"/>
    <property type="match status" value="1"/>
</dbReference>
<dbReference type="PANTHER" id="PTHR45138:SF9">
    <property type="entry name" value="DIGUANYLATE CYCLASE DGCM-RELATED"/>
    <property type="match status" value="1"/>
</dbReference>
<dbReference type="GO" id="GO:1902201">
    <property type="term" value="P:negative regulation of bacterial-type flagellum-dependent cell motility"/>
    <property type="evidence" value="ECO:0007669"/>
    <property type="project" value="TreeGrafter"/>
</dbReference>
<evidence type="ECO:0000313" key="2">
    <source>
        <dbReference type="EMBL" id="RLV47549.1"/>
    </source>
</evidence>
<dbReference type="SMART" id="SM00267">
    <property type="entry name" value="GGDEF"/>
    <property type="match status" value="1"/>
</dbReference>
<evidence type="ECO:0000313" key="3">
    <source>
        <dbReference type="Proteomes" id="UP000281708"/>
    </source>
</evidence>
<accession>A0A3L8NYW3</accession>
<dbReference type="SUPFAM" id="SSF48452">
    <property type="entry name" value="TPR-like"/>
    <property type="match status" value="1"/>
</dbReference>
<proteinExistence type="predicted"/>
<dbReference type="CDD" id="cd01949">
    <property type="entry name" value="GGDEF"/>
    <property type="match status" value="1"/>
</dbReference>
<dbReference type="NCBIfam" id="TIGR00254">
    <property type="entry name" value="GGDEF"/>
    <property type="match status" value="1"/>
</dbReference>
<dbReference type="EMBL" id="RDBE01000010">
    <property type="protein sequence ID" value="RLV47549.1"/>
    <property type="molecule type" value="Genomic_DNA"/>
</dbReference>
<dbReference type="GO" id="GO:0043709">
    <property type="term" value="P:cell adhesion involved in single-species biofilm formation"/>
    <property type="evidence" value="ECO:0007669"/>
    <property type="project" value="TreeGrafter"/>
</dbReference>
<dbReference type="PROSITE" id="PS50887">
    <property type="entry name" value="GGDEF"/>
    <property type="match status" value="1"/>
</dbReference>
<reference evidence="2 3" key="1">
    <citation type="submission" date="2018-10" db="EMBL/GenBank/DDBJ databases">
        <title>Marmoricola sp. 4Q3S-7 whole genome shotgun sequence.</title>
        <authorList>
            <person name="Li F."/>
        </authorList>
    </citation>
    <scope>NUCLEOTIDE SEQUENCE [LARGE SCALE GENOMIC DNA]</scope>
    <source>
        <strain evidence="2 3">4Q3S-7</strain>
    </source>
</reference>
<dbReference type="RefSeq" id="WP_121807054.1">
    <property type="nucleotide sequence ID" value="NZ_RDBE01000010.1"/>
</dbReference>
<dbReference type="InterPro" id="IPR011990">
    <property type="entry name" value="TPR-like_helical_dom_sf"/>
</dbReference>
<comment type="caution">
    <text evidence="2">The sequence shown here is derived from an EMBL/GenBank/DDBJ whole genome shotgun (WGS) entry which is preliminary data.</text>
</comment>
<sequence>MHESARHSRRLRVYDLLEAAQDIGHEGVPAQLSEIRDQARHDADADLQQLAATGLVFYDLLHGHDHEATALECDRLVEDAEALELPGLLSMALSMRAMHAISVDNEALLADAGRAVALADLDEGEPVDRGFAWTTLGGAYTSLDLWELADEVNDRAADLAPECPDPYRQLAAVNSNRFHIRIAWGAALLEHGDVEAAMARLTAAQEAADTALLTVGVPLLWQHAAVAARDLLRFVRRAYGSAENGDVADDLERIHQHRLVLHEYDEADVRPYFDPFLALGLHLLGRSQEARALLAPATSGTAHTPADTFAAWVLAQVLSPAELSEDARAHRAYGALVHDLHWTARAGVLAAARARIAESALTSAHASLSREVGRDPLTGLDNRRRFDRWLSHDEDEGRDASVADPGAARPTALLLIDVDEFKQVNDTFGHDTGDEVLRQIAEIITGGIRDQDVALRLGGDEFAVILAGQPGQEHSGDVLEQAAAGRARSLAGTVVEAPWQDLAAELAVSVSIGWAVGAVGRDETGSARDLYRAADADLYVHKRARNFSHFEDRSAR</sequence>
<dbReference type="PANTHER" id="PTHR45138">
    <property type="entry name" value="REGULATORY COMPONENTS OF SENSORY TRANSDUCTION SYSTEM"/>
    <property type="match status" value="1"/>
</dbReference>
<dbReference type="OrthoDB" id="23692at2"/>
<gene>
    <name evidence="2" type="ORF">D9V37_15350</name>
</gene>
<evidence type="ECO:0000259" key="1">
    <source>
        <dbReference type="PROSITE" id="PS50887"/>
    </source>
</evidence>
<feature type="domain" description="GGDEF" evidence="1">
    <location>
        <begin position="409"/>
        <end position="553"/>
    </location>
</feature>
<name>A0A3L8NYW3_9ACTN</name>
<dbReference type="InterPro" id="IPR043128">
    <property type="entry name" value="Rev_trsase/Diguanyl_cyclase"/>
</dbReference>
<organism evidence="2 3">
    <name type="scientific">Nocardioides mangrovicus</name>
    <dbReference type="NCBI Taxonomy" id="2478913"/>
    <lineage>
        <taxon>Bacteria</taxon>
        <taxon>Bacillati</taxon>
        <taxon>Actinomycetota</taxon>
        <taxon>Actinomycetes</taxon>
        <taxon>Propionibacteriales</taxon>
        <taxon>Nocardioidaceae</taxon>
        <taxon>Nocardioides</taxon>
    </lineage>
</organism>
<dbReference type="GO" id="GO:0005886">
    <property type="term" value="C:plasma membrane"/>
    <property type="evidence" value="ECO:0007669"/>
    <property type="project" value="TreeGrafter"/>
</dbReference>
<dbReference type="AlphaFoldDB" id="A0A3L8NYW3"/>